<organism evidence="2 3">
    <name type="scientific">Mucilaginibacter myungsuensis</name>
    <dbReference type="NCBI Taxonomy" id="649104"/>
    <lineage>
        <taxon>Bacteria</taxon>
        <taxon>Pseudomonadati</taxon>
        <taxon>Bacteroidota</taxon>
        <taxon>Sphingobacteriia</taxon>
        <taxon>Sphingobacteriales</taxon>
        <taxon>Sphingobacteriaceae</taxon>
        <taxon>Mucilaginibacter</taxon>
    </lineage>
</organism>
<gene>
    <name evidence="2" type="ORF">IRJ16_19675</name>
</gene>
<evidence type="ECO:0000259" key="1">
    <source>
        <dbReference type="Pfam" id="PF13229"/>
    </source>
</evidence>
<dbReference type="EMBL" id="JADFFL010000009">
    <property type="protein sequence ID" value="MBE9664111.1"/>
    <property type="molecule type" value="Genomic_DNA"/>
</dbReference>
<keyword evidence="3" id="KW-1185">Reference proteome</keyword>
<accession>A0A929L6J1</accession>
<dbReference type="Proteomes" id="UP000622475">
    <property type="component" value="Unassembled WGS sequence"/>
</dbReference>
<evidence type="ECO:0000313" key="3">
    <source>
        <dbReference type="Proteomes" id="UP000622475"/>
    </source>
</evidence>
<reference evidence="2" key="1">
    <citation type="submission" date="2020-10" db="EMBL/GenBank/DDBJ databases">
        <title>Mucilaginibacter mali sp. nov., isolated from rhizosphere soil of apple orchard.</title>
        <authorList>
            <person name="Lee J.-S."/>
            <person name="Kim H.S."/>
            <person name="Kim J.-S."/>
        </authorList>
    </citation>
    <scope>NUCLEOTIDE SEQUENCE</scope>
    <source>
        <strain evidence="2">KCTC 22746</strain>
    </source>
</reference>
<name>A0A929L6J1_9SPHI</name>
<protein>
    <submittedName>
        <fullName evidence="2">Right-handed parallel beta-helix repeat-containing protein</fullName>
    </submittedName>
</protein>
<dbReference type="SUPFAM" id="SSF51126">
    <property type="entry name" value="Pectin lyase-like"/>
    <property type="match status" value="1"/>
</dbReference>
<dbReference type="InterPro" id="IPR039448">
    <property type="entry name" value="Beta_helix"/>
</dbReference>
<feature type="domain" description="Right handed beta helix" evidence="1">
    <location>
        <begin position="123"/>
        <end position="301"/>
    </location>
</feature>
<dbReference type="Pfam" id="PF13229">
    <property type="entry name" value="Beta_helix"/>
    <property type="match status" value="1"/>
</dbReference>
<sequence length="406" mass="43925">MKSRFLTTLLGLLPGILFAKTLHVGKGQPFESIAIAARSAAPGDSILVHNGTYRGGQSLDNLKGAAGKWIYIIAEKQGEAIIEGGHASVQGNDLAYVQFESLTFTKQTDNGANFSDGATYETPSHHLTFKNCTFKDIAATGNNDLLKLSGVDEFTLTGCTFLNGSKGGSGVDMVGCHKGLITQCRFENMGSNAIQMKGGTSDMRVERCLFKNAGERAINLGGSTGLPFFRPMDVKWEAADLKVYSNVFIGGEVPVAFVGCTRSEVVNNTIYKPNHWVLRILQENKDTTRFVKSGHNTFANNVIVIDQRVRVICNIGGDTAPQTFTFTNNAWCNVDAPNWSATQLPVIEKNAMFGKDPSFGDAVKEDFSIGKDSPLIGAGSKVSQPEKDFDNRPFKAKRAIGAFEVK</sequence>
<dbReference type="Gene3D" id="2.160.20.10">
    <property type="entry name" value="Single-stranded right-handed beta-helix, Pectin lyase-like"/>
    <property type="match status" value="1"/>
</dbReference>
<comment type="caution">
    <text evidence="2">The sequence shown here is derived from an EMBL/GenBank/DDBJ whole genome shotgun (WGS) entry which is preliminary data.</text>
</comment>
<dbReference type="AlphaFoldDB" id="A0A929L6J1"/>
<dbReference type="InterPro" id="IPR011050">
    <property type="entry name" value="Pectin_lyase_fold/virulence"/>
</dbReference>
<proteinExistence type="predicted"/>
<dbReference type="RefSeq" id="WP_194113353.1">
    <property type="nucleotide sequence ID" value="NZ_JADFFL010000009.1"/>
</dbReference>
<evidence type="ECO:0000313" key="2">
    <source>
        <dbReference type="EMBL" id="MBE9664111.1"/>
    </source>
</evidence>
<dbReference type="InterPro" id="IPR012334">
    <property type="entry name" value="Pectin_lyas_fold"/>
</dbReference>